<sequence length="105" mass="11716">MANGNLRSFIIAKMVLLYSSKKDEFDKKAYNLLTANCQQATKKSISQNSAYSDKNDPNPKVWTTSQTQASTSRTRASTSQTQTSTSQTRTPTSQTRASTSRQKRK</sequence>
<evidence type="ECO:0000256" key="1">
    <source>
        <dbReference type="SAM" id="MobiDB-lite"/>
    </source>
</evidence>
<feature type="compositionally biased region" description="Low complexity" evidence="1">
    <location>
        <begin position="63"/>
        <end position="105"/>
    </location>
</feature>
<proteinExistence type="predicted"/>
<name>A0A2N1NZX6_9GLOM</name>
<protein>
    <submittedName>
        <fullName evidence="2">Uncharacterized protein</fullName>
    </submittedName>
</protein>
<evidence type="ECO:0000313" key="2">
    <source>
        <dbReference type="EMBL" id="PKK79457.1"/>
    </source>
</evidence>
<dbReference type="EMBL" id="LLXL01000044">
    <property type="protein sequence ID" value="PKK79457.1"/>
    <property type="molecule type" value="Genomic_DNA"/>
</dbReference>
<comment type="caution">
    <text evidence="2">The sequence shown here is derived from an EMBL/GenBank/DDBJ whole genome shotgun (WGS) entry which is preliminary data.</text>
</comment>
<evidence type="ECO:0000313" key="3">
    <source>
        <dbReference type="Proteomes" id="UP000233469"/>
    </source>
</evidence>
<dbReference type="Proteomes" id="UP000233469">
    <property type="component" value="Unassembled WGS sequence"/>
</dbReference>
<accession>A0A2N1NZX6</accession>
<gene>
    <name evidence="2" type="ORF">RhiirC2_769093</name>
</gene>
<feature type="region of interest" description="Disordered" evidence="1">
    <location>
        <begin position="41"/>
        <end position="105"/>
    </location>
</feature>
<reference evidence="2 3" key="1">
    <citation type="submission" date="2016-04" db="EMBL/GenBank/DDBJ databases">
        <title>Genome analyses suggest a sexual origin of heterokaryosis in a supposedly ancient asexual fungus.</title>
        <authorList>
            <person name="Ropars J."/>
            <person name="Sedzielewska K."/>
            <person name="Noel J."/>
            <person name="Charron P."/>
            <person name="Farinelli L."/>
            <person name="Marton T."/>
            <person name="Kruger M."/>
            <person name="Pelin A."/>
            <person name="Brachmann A."/>
            <person name="Corradi N."/>
        </authorList>
    </citation>
    <scope>NUCLEOTIDE SEQUENCE [LARGE SCALE GENOMIC DNA]</scope>
    <source>
        <strain evidence="2 3">C2</strain>
    </source>
</reference>
<dbReference type="VEuPathDB" id="FungiDB:RhiirFUN_006788"/>
<dbReference type="VEuPathDB" id="FungiDB:FUN_008249"/>
<reference evidence="2 3" key="2">
    <citation type="submission" date="2017-10" db="EMBL/GenBank/DDBJ databases">
        <title>Extensive intraspecific genome diversity in a model arbuscular mycorrhizal fungus.</title>
        <authorList>
            <person name="Chen E.C.H."/>
            <person name="Morin E."/>
            <person name="Baudet D."/>
            <person name="Noel J."/>
            <person name="Ndikumana S."/>
            <person name="Charron P."/>
            <person name="St-Onge C."/>
            <person name="Giorgi J."/>
            <person name="Grigoriev I.V."/>
            <person name="Roux C."/>
            <person name="Martin F.M."/>
            <person name="Corradi N."/>
        </authorList>
    </citation>
    <scope>NUCLEOTIDE SEQUENCE [LARGE SCALE GENOMIC DNA]</scope>
    <source>
        <strain evidence="2 3">C2</strain>
    </source>
</reference>
<feature type="compositionally biased region" description="Polar residues" evidence="1">
    <location>
        <begin position="41"/>
        <end position="52"/>
    </location>
</feature>
<dbReference type="AlphaFoldDB" id="A0A2N1NZX6"/>
<organism evidence="2 3">
    <name type="scientific">Rhizophagus irregularis</name>
    <dbReference type="NCBI Taxonomy" id="588596"/>
    <lineage>
        <taxon>Eukaryota</taxon>
        <taxon>Fungi</taxon>
        <taxon>Fungi incertae sedis</taxon>
        <taxon>Mucoromycota</taxon>
        <taxon>Glomeromycotina</taxon>
        <taxon>Glomeromycetes</taxon>
        <taxon>Glomerales</taxon>
        <taxon>Glomeraceae</taxon>
        <taxon>Rhizophagus</taxon>
    </lineage>
</organism>